<accession>A0AA96KEN9</accession>
<reference evidence="2" key="1">
    <citation type="submission" date="2024-05" db="EMBL/GenBank/DDBJ databases">
        <authorList>
            <person name="Garin V.P."/>
            <person name="Arshad I."/>
            <person name="Mak A."/>
            <person name="Orr M.A."/>
            <person name="Cho C."/>
            <person name="Kyla G.P."/>
            <person name="Liu J."/>
            <person name="Peri J.N."/>
            <person name="Esherick S.A."/>
            <person name="Shera S."/>
            <person name="Suani E."/>
            <person name="Faulkner C."/>
            <person name="Bonthala P."/>
            <person name="Wong M.A."/>
            <person name="Yao J."/>
            <person name="Santaolaya C."/>
            <person name="Santos E.A."/>
            <person name="Qin K."/>
            <person name="Yang E."/>
            <person name="Shao S.B."/>
            <person name="Moore J.P."/>
            <person name="Mathkour Y.H."/>
            <person name="Gallagher H.R."/>
            <person name="White L.T."/>
            <person name="Givan S.V."/>
            <person name="Chan R.W."/>
            <person name="Infante A."/>
            <person name="Anand S."/>
            <person name="Almeida T.I."/>
            <person name="De G.A."/>
            <person name="Trinh U.L."/>
            <person name="Bhatt K."/>
            <person name="Sanoyca A.J."/>
            <person name="Chong T."/>
            <person name="Liu R."/>
            <person name="Liang E."/>
            <person name="Castellanos S."/>
            <person name="Chang A.P."/>
            <person name="Stephenson J.C."/>
            <person name="Zorawik M."/>
            <person name="Garza D.R."/>
            <person name="Reddi K."/>
            <person name="Bouklas T."/>
            <person name="Freise A.C."/>
            <person name="Klyczek K."/>
            <person name="Ko C."/>
            <person name="Russell D.A."/>
            <person name="Jacobs-Sera D."/>
            <person name="Hatfull G.F."/>
        </authorList>
    </citation>
    <scope>NUCLEOTIDE SEQUENCE [LARGE SCALE GENOMIC DNA]</scope>
</reference>
<dbReference type="InterPro" id="IPR018963">
    <property type="entry name" value="Mycophage_D29_Gp19"/>
</dbReference>
<protein>
    <submittedName>
        <fullName evidence="1">Head-to-tail adaptor</fullName>
    </submittedName>
</protein>
<evidence type="ECO:0000313" key="1">
    <source>
        <dbReference type="EMBL" id="WNN93658.1"/>
    </source>
</evidence>
<dbReference type="Proteomes" id="UP001303520">
    <property type="component" value="Segment"/>
</dbReference>
<organism evidence="1 2">
    <name type="scientific">Arthrobacter phage CallinAllBarbz</name>
    <dbReference type="NCBI Taxonomy" id="3077790"/>
    <lineage>
        <taxon>Viruses</taxon>
        <taxon>Duplodnaviria</taxon>
        <taxon>Heunggongvirae</taxon>
        <taxon>Uroviricota</taxon>
        <taxon>Caudoviricetes</taxon>
        <taxon>Casidaviridae</taxon>
        <taxon>Baileybluvirus</taxon>
        <taxon>Baileybluvirus callinallbarbz</taxon>
    </lineage>
</organism>
<gene>
    <name evidence="1" type="primary">8</name>
    <name evidence="1" type="ORF">SEA_CALLINALLBARBZ_8</name>
</gene>
<dbReference type="Pfam" id="PF09355">
    <property type="entry name" value="Phage_Gp19"/>
    <property type="match status" value="1"/>
</dbReference>
<keyword evidence="2" id="KW-1185">Reference proteome</keyword>
<name>A0AA96KEN9_9CAUD</name>
<sequence>MAWTTADDVIDAWVGEDAPVDDAKVETWIGKAERLVRYHFPDIRERIEAGGEPDLLDDVKDVVVAAVHRVFRNPEGIRQRNETTGPFTGSVTYGGDIPGGLVLTDDEIARLSGGTKTADQKAFGVSMIPKTSPFYGGPYGL</sequence>
<evidence type="ECO:0000313" key="2">
    <source>
        <dbReference type="Proteomes" id="UP001303520"/>
    </source>
</evidence>
<proteinExistence type="predicted"/>
<dbReference type="EMBL" id="OR553891">
    <property type="protein sequence ID" value="WNN93658.1"/>
    <property type="molecule type" value="Genomic_DNA"/>
</dbReference>